<protein>
    <submittedName>
        <fullName evidence="1">Uncharacterized protein</fullName>
    </submittedName>
</protein>
<reference evidence="1 2" key="1">
    <citation type="journal article" date="2019" name="Nat. Ecol. Evol.">
        <title>Megaphylogeny resolves global patterns of mushroom evolution.</title>
        <authorList>
            <person name="Varga T."/>
            <person name="Krizsan K."/>
            <person name="Foldi C."/>
            <person name="Dima B."/>
            <person name="Sanchez-Garcia M."/>
            <person name="Sanchez-Ramirez S."/>
            <person name="Szollosi G.J."/>
            <person name="Szarkandi J.G."/>
            <person name="Papp V."/>
            <person name="Albert L."/>
            <person name="Andreopoulos W."/>
            <person name="Angelini C."/>
            <person name="Antonin V."/>
            <person name="Barry K.W."/>
            <person name="Bougher N.L."/>
            <person name="Buchanan P."/>
            <person name="Buyck B."/>
            <person name="Bense V."/>
            <person name="Catcheside P."/>
            <person name="Chovatia M."/>
            <person name="Cooper J."/>
            <person name="Damon W."/>
            <person name="Desjardin D."/>
            <person name="Finy P."/>
            <person name="Geml J."/>
            <person name="Haridas S."/>
            <person name="Hughes K."/>
            <person name="Justo A."/>
            <person name="Karasinski D."/>
            <person name="Kautmanova I."/>
            <person name="Kiss B."/>
            <person name="Kocsube S."/>
            <person name="Kotiranta H."/>
            <person name="LaButti K.M."/>
            <person name="Lechner B.E."/>
            <person name="Liimatainen K."/>
            <person name="Lipzen A."/>
            <person name="Lukacs Z."/>
            <person name="Mihaltcheva S."/>
            <person name="Morgado L.N."/>
            <person name="Niskanen T."/>
            <person name="Noordeloos M.E."/>
            <person name="Ohm R.A."/>
            <person name="Ortiz-Santana B."/>
            <person name="Ovrebo C."/>
            <person name="Racz N."/>
            <person name="Riley R."/>
            <person name="Savchenko A."/>
            <person name="Shiryaev A."/>
            <person name="Soop K."/>
            <person name="Spirin V."/>
            <person name="Szebenyi C."/>
            <person name="Tomsovsky M."/>
            <person name="Tulloss R.E."/>
            <person name="Uehling J."/>
            <person name="Grigoriev I.V."/>
            <person name="Vagvolgyi C."/>
            <person name="Papp T."/>
            <person name="Martin F.M."/>
            <person name="Miettinen O."/>
            <person name="Hibbett D.S."/>
            <person name="Nagy L.G."/>
        </authorList>
    </citation>
    <scope>NUCLEOTIDE SEQUENCE [LARGE SCALE GENOMIC DNA]</scope>
    <source>
        <strain evidence="1 2">CBS 121175</strain>
    </source>
</reference>
<proteinExistence type="predicted"/>
<dbReference type="Proteomes" id="UP000307440">
    <property type="component" value="Unassembled WGS sequence"/>
</dbReference>
<gene>
    <name evidence="1" type="ORF">FA15DRAFT_660207</name>
</gene>
<evidence type="ECO:0000313" key="1">
    <source>
        <dbReference type="EMBL" id="TFK19065.1"/>
    </source>
</evidence>
<organism evidence="1 2">
    <name type="scientific">Coprinopsis marcescibilis</name>
    <name type="common">Agaric fungus</name>
    <name type="synonym">Psathyrella marcescibilis</name>
    <dbReference type="NCBI Taxonomy" id="230819"/>
    <lineage>
        <taxon>Eukaryota</taxon>
        <taxon>Fungi</taxon>
        <taxon>Dikarya</taxon>
        <taxon>Basidiomycota</taxon>
        <taxon>Agaricomycotina</taxon>
        <taxon>Agaricomycetes</taxon>
        <taxon>Agaricomycetidae</taxon>
        <taxon>Agaricales</taxon>
        <taxon>Agaricineae</taxon>
        <taxon>Psathyrellaceae</taxon>
        <taxon>Coprinopsis</taxon>
    </lineage>
</organism>
<accession>A0A5C3KGW8</accession>
<dbReference type="EMBL" id="ML210362">
    <property type="protein sequence ID" value="TFK19065.1"/>
    <property type="molecule type" value="Genomic_DNA"/>
</dbReference>
<evidence type="ECO:0000313" key="2">
    <source>
        <dbReference type="Proteomes" id="UP000307440"/>
    </source>
</evidence>
<dbReference type="AlphaFoldDB" id="A0A5C3KGW8"/>
<name>A0A5C3KGW8_COPMA</name>
<keyword evidence="2" id="KW-1185">Reference proteome</keyword>
<sequence>MEDSRASRGKSGGGHAGGGVEAAKAATYVSVVKDSVASCGQTDWLHGPHETVAVFAWNGAAVMRLGACAQKKCHTTESNCRPRGLVRARLRSTTHAGKHYVSNSNGGTDYTKAVGTGVSGACAGPRPVENEWTSPIGQMVGAAIDCTATSEAGSGGYSCRWVETPKATTGSGGGECHDRVSPAGQTVFAHVVQETESKADAVAKGAIAHATMGRSSRGSMQMRPYGSMVEGRRTVALRDPDYCMIDFRIQIPHYSTFDR</sequence>